<keyword evidence="3" id="KW-1185">Reference proteome</keyword>
<evidence type="ECO:0000313" key="3">
    <source>
        <dbReference type="Proteomes" id="UP000823521"/>
    </source>
</evidence>
<dbReference type="EMBL" id="WVUH01000018">
    <property type="protein sequence ID" value="MBO4205214.1"/>
    <property type="molecule type" value="Genomic_DNA"/>
</dbReference>
<comment type="caution">
    <text evidence="2">The sequence shown here is derived from an EMBL/GenBank/DDBJ whole genome shotgun (WGS) entry which is preliminary data.</text>
</comment>
<accession>A0ABS3VL15</accession>
<proteinExistence type="predicted"/>
<dbReference type="Gene3D" id="3.40.50.10320">
    <property type="entry name" value="LmbE-like"/>
    <property type="match status" value="1"/>
</dbReference>
<reference evidence="2 3" key="1">
    <citation type="submission" date="2019-12" db="EMBL/GenBank/DDBJ databases">
        <title>Whole genome sequencing of endophytic Actinobacterium Micromonospora sp. MPMI6T.</title>
        <authorList>
            <person name="Evv R."/>
            <person name="Podile A.R."/>
        </authorList>
    </citation>
    <scope>NUCLEOTIDE SEQUENCE [LARGE SCALE GENOMIC DNA]</scope>
    <source>
        <strain evidence="2 3">MPMI6</strain>
    </source>
</reference>
<dbReference type="PANTHER" id="PTHR12993">
    <property type="entry name" value="N-ACETYLGLUCOSAMINYL-PHOSPHATIDYLINOSITOL DE-N-ACETYLASE-RELATED"/>
    <property type="match status" value="1"/>
</dbReference>
<protein>
    <submittedName>
        <fullName evidence="2">PIG-L family deacetylase</fullName>
    </submittedName>
</protein>
<dbReference type="Proteomes" id="UP000823521">
    <property type="component" value="Unassembled WGS sequence"/>
</dbReference>
<evidence type="ECO:0000313" key="2">
    <source>
        <dbReference type="EMBL" id="MBO4205214.1"/>
    </source>
</evidence>
<dbReference type="InterPro" id="IPR003737">
    <property type="entry name" value="GlcNAc_PI_deacetylase-related"/>
</dbReference>
<dbReference type="SUPFAM" id="SSF102588">
    <property type="entry name" value="LmbE-like"/>
    <property type="match status" value="1"/>
</dbReference>
<evidence type="ECO:0000256" key="1">
    <source>
        <dbReference type="ARBA" id="ARBA00022833"/>
    </source>
</evidence>
<dbReference type="InterPro" id="IPR024078">
    <property type="entry name" value="LmbE-like_dom_sf"/>
</dbReference>
<organism evidence="2 3">
    <name type="scientific">Micromonospora echinofusca</name>
    <dbReference type="NCBI Taxonomy" id="47858"/>
    <lineage>
        <taxon>Bacteria</taxon>
        <taxon>Bacillati</taxon>
        <taxon>Actinomycetota</taxon>
        <taxon>Actinomycetes</taxon>
        <taxon>Micromonosporales</taxon>
        <taxon>Micromonosporaceae</taxon>
        <taxon>Micromonospora</taxon>
    </lineage>
</organism>
<dbReference type="PANTHER" id="PTHR12993:SF30">
    <property type="entry name" value="N-ACETYL-ALPHA-D-GLUCOSAMINYL L-MALATE DEACETYLASE 1"/>
    <property type="match status" value="1"/>
</dbReference>
<name>A0ABS3VL15_MICEH</name>
<dbReference type="Pfam" id="PF02585">
    <property type="entry name" value="PIG-L"/>
    <property type="match status" value="1"/>
</dbReference>
<gene>
    <name evidence="2" type="ORF">GSF22_04200</name>
</gene>
<sequence>MPALQLTGVRDVVLLGAHPDDIEIGAGGLLLALAATTGLRVHYVLLTGTPHRHAEARAAATAFLTGAEVTFTLHDLPDGRLPAHWAEAKAAVEAVARSGPVDLVVAPDPGDAHQDHRTVAALAPTAFRSGTVLHYEIPKWDGDLGRRNVYLPLTGDQARRKVELLHRHFPSQSGRDWWDDEVFLGLARLRGVECRSRYAEAYRCEKAVVRI</sequence>
<keyword evidence="1" id="KW-0862">Zinc</keyword>
<dbReference type="RefSeq" id="WP_208811401.1">
    <property type="nucleotide sequence ID" value="NZ_WVUH01000018.1"/>
</dbReference>